<dbReference type="InterPro" id="IPR001362">
    <property type="entry name" value="Glyco_hydro_32"/>
</dbReference>
<evidence type="ECO:0000256" key="4">
    <source>
        <dbReference type="ARBA" id="ARBA00019623"/>
    </source>
</evidence>
<evidence type="ECO:0000313" key="12">
    <source>
        <dbReference type="EMBL" id="TXC89835.1"/>
    </source>
</evidence>
<organism evidence="12 13">
    <name type="scientific">Metabacillus litoralis</name>
    <dbReference type="NCBI Taxonomy" id="152268"/>
    <lineage>
        <taxon>Bacteria</taxon>
        <taxon>Bacillati</taxon>
        <taxon>Bacillota</taxon>
        <taxon>Bacilli</taxon>
        <taxon>Bacillales</taxon>
        <taxon>Bacillaceae</taxon>
        <taxon>Metabacillus</taxon>
    </lineage>
</organism>
<evidence type="ECO:0000256" key="2">
    <source>
        <dbReference type="ARBA" id="ARBA00009902"/>
    </source>
</evidence>
<dbReference type="EC" id="3.2.1.26" evidence="3 8"/>
<reference evidence="12 13" key="1">
    <citation type="journal article" date="2005" name="Int. J. Syst. Evol. Microbiol.">
        <title>Bacillus litoralis sp. nov., isolated from a tidal flat of the Yellow Sea in Korea.</title>
        <authorList>
            <person name="Yoon J.H."/>
            <person name="Oh T.K."/>
        </authorList>
    </citation>
    <scope>NUCLEOTIDE SEQUENCE [LARGE SCALE GENOMIC DNA]</scope>
    <source>
        <strain evidence="12 13">SW-211</strain>
    </source>
</reference>
<evidence type="ECO:0000256" key="3">
    <source>
        <dbReference type="ARBA" id="ARBA00012758"/>
    </source>
</evidence>
<comment type="subcellular location">
    <subcellularLocation>
        <location evidence="9">Cytoplasm</location>
    </subcellularLocation>
</comment>
<dbReference type="PANTHER" id="PTHR43101">
    <property type="entry name" value="BETA-FRUCTOSIDASE"/>
    <property type="match status" value="1"/>
</dbReference>
<dbReference type="InterPro" id="IPR013320">
    <property type="entry name" value="ConA-like_dom_sf"/>
</dbReference>
<evidence type="ECO:0000256" key="7">
    <source>
        <dbReference type="ARBA" id="ARBA00033367"/>
    </source>
</evidence>
<dbReference type="SUPFAM" id="SSF75005">
    <property type="entry name" value="Arabinanase/levansucrase/invertase"/>
    <property type="match status" value="1"/>
</dbReference>
<keyword evidence="6 8" id="KW-0326">Glycosidase</keyword>
<dbReference type="GO" id="GO:0005985">
    <property type="term" value="P:sucrose metabolic process"/>
    <property type="evidence" value="ECO:0007669"/>
    <property type="project" value="UniProtKB-UniPathway"/>
</dbReference>
<dbReference type="EMBL" id="VOQF01000008">
    <property type="protein sequence ID" value="TXC89835.1"/>
    <property type="molecule type" value="Genomic_DNA"/>
</dbReference>
<keyword evidence="9" id="KW-0963">Cytoplasm</keyword>
<comment type="catalytic activity">
    <reaction evidence="8">
        <text>Hydrolysis of terminal non-reducing beta-D-fructofuranoside residues in beta-D-fructofuranosides.</text>
        <dbReference type="EC" id="3.2.1.26"/>
    </reaction>
</comment>
<name>A0A5C6VYW2_9BACI</name>
<evidence type="ECO:0000259" key="10">
    <source>
        <dbReference type="Pfam" id="PF00251"/>
    </source>
</evidence>
<evidence type="ECO:0000313" key="13">
    <source>
        <dbReference type="Proteomes" id="UP000321363"/>
    </source>
</evidence>
<dbReference type="NCBIfam" id="TIGR01322">
    <property type="entry name" value="scrB_fam"/>
    <property type="match status" value="1"/>
</dbReference>
<dbReference type="PROSITE" id="PS00609">
    <property type="entry name" value="GLYCOSYL_HYDROL_F32"/>
    <property type="match status" value="1"/>
</dbReference>
<proteinExistence type="inferred from homology"/>
<dbReference type="RefSeq" id="WP_146949633.1">
    <property type="nucleotide sequence ID" value="NZ_VOQF01000008.1"/>
</dbReference>
<dbReference type="InterPro" id="IPR023296">
    <property type="entry name" value="Glyco_hydro_beta-prop_sf"/>
</dbReference>
<feature type="domain" description="Glycosyl hydrolase family 32 N-terminal" evidence="10">
    <location>
        <begin position="31"/>
        <end position="338"/>
    </location>
</feature>
<evidence type="ECO:0000256" key="5">
    <source>
        <dbReference type="ARBA" id="ARBA00022801"/>
    </source>
</evidence>
<dbReference type="AlphaFoldDB" id="A0A5C6VYW2"/>
<dbReference type="InterPro" id="IPR018053">
    <property type="entry name" value="Glyco_hydro_32_AS"/>
</dbReference>
<evidence type="ECO:0000256" key="1">
    <source>
        <dbReference type="ARBA" id="ARBA00004914"/>
    </source>
</evidence>
<evidence type="ECO:0000256" key="9">
    <source>
        <dbReference type="RuleBase" id="RU365015"/>
    </source>
</evidence>
<keyword evidence="5 8" id="KW-0378">Hydrolase</keyword>
<keyword evidence="9" id="KW-0119">Carbohydrate metabolism</keyword>
<dbReference type="UniPathway" id="UPA00238"/>
<sequence length="493" mass="57459">MVEEIRIRAAQQELNKLKQKVHEHEWRLQYHVAPIANWMNDPNGFCYFKGEYHLFYQHHPYVPKWDTMYWGHVKSKDLVNWEHLPPALAPGETYDKDGCFSGSAIEKDGKLYLMYTGNVWTGENYDEDLKQVQALAVSEDAVRFEKLEENPVISEAPKGEDIHPFHFRDPKVWKHEENYYCVLGSKTHDNIGQVLLYRSKDLLNWEFINIIAKGEGNFGYMWECPDLFELNDKDILIMSPQGVKPEGNLYQNLHQAGYVVGELDYVKGNLSYGEFELLDYGFDYYAPQTMLDNKDRRIVIAWMDMWESKMPTQEHGYSGAMTLPRVLELKNNKLITSPVKEIEQLRTNEVSYEQLKLINEMSLTDVEGDCIELDVTFKMKQPATFGVRLRVDDSLGEETVFTYYGQKGILEFDRNESGKGPGGVRKTKIMLEENKLHLRIFIDKSSIEVFINEGEQVMTGRIYPSINSNKISFFSDEEIEISELKKWELKRSI</sequence>
<dbReference type="PANTHER" id="PTHR43101:SF1">
    <property type="entry name" value="BETA-FRUCTOSIDASE"/>
    <property type="match status" value="1"/>
</dbReference>
<accession>A0A5C6VYW2</accession>
<dbReference type="Proteomes" id="UP000321363">
    <property type="component" value="Unassembled WGS sequence"/>
</dbReference>
<dbReference type="Pfam" id="PF08244">
    <property type="entry name" value="Glyco_hydro_32C"/>
    <property type="match status" value="1"/>
</dbReference>
<gene>
    <name evidence="12" type="ORF">FS935_15855</name>
</gene>
<dbReference type="Gene3D" id="2.115.10.20">
    <property type="entry name" value="Glycosyl hydrolase domain, family 43"/>
    <property type="match status" value="1"/>
</dbReference>
<comment type="pathway">
    <text evidence="1 9">Glycan biosynthesis; sucrose metabolism.</text>
</comment>
<evidence type="ECO:0000256" key="6">
    <source>
        <dbReference type="ARBA" id="ARBA00023295"/>
    </source>
</evidence>
<evidence type="ECO:0000256" key="8">
    <source>
        <dbReference type="RuleBase" id="RU362110"/>
    </source>
</evidence>
<dbReference type="SMART" id="SM00640">
    <property type="entry name" value="Glyco_32"/>
    <property type="match status" value="1"/>
</dbReference>
<comment type="similarity">
    <text evidence="2 8">Belongs to the glycosyl hydrolase 32 family.</text>
</comment>
<dbReference type="InterPro" id="IPR013189">
    <property type="entry name" value="Glyco_hydro_32_C"/>
</dbReference>
<comment type="function">
    <text evidence="9">Enables the bacterium to metabolize sucrose as a sole carbon source.</text>
</comment>
<dbReference type="InterPro" id="IPR051214">
    <property type="entry name" value="GH32_Enzymes"/>
</dbReference>
<dbReference type="Pfam" id="PF00251">
    <property type="entry name" value="Glyco_hydro_32N"/>
    <property type="match status" value="1"/>
</dbReference>
<evidence type="ECO:0000259" key="11">
    <source>
        <dbReference type="Pfam" id="PF08244"/>
    </source>
</evidence>
<keyword evidence="13" id="KW-1185">Reference proteome</keyword>
<dbReference type="InterPro" id="IPR013148">
    <property type="entry name" value="Glyco_hydro_32_N"/>
</dbReference>
<protein>
    <recommendedName>
        <fullName evidence="4 8">Sucrose-6-phosphate hydrolase</fullName>
        <ecNumber evidence="3 8">3.2.1.26</ecNumber>
    </recommendedName>
    <alternativeName>
        <fullName evidence="7 9">Invertase</fullName>
    </alternativeName>
</protein>
<dbReference type="GO" id="GO:0004564">
    <property type="term" value="F:beta-fructofuranosidase activity"/>
    <property type="evidence" value="ECO:0007669"/>
    <property type="project" value="UniProtKB-EC"/>
</dbReference>
<dbReference type="SUPFAM" id="SSF49899">
    <property type="entry name" value="Concanavalin A-like lectins/glucanases"/>
    <property type="match status" value="1"/>
</dbReference>
<dbReference type="OrthoDB" id="9759709at2"/>
<dbReference type="InterPro" id="IPR006232">
    <property type="entry name" value="Suc6P_hydrolase"/>
</dbReference>
<dbReference type="GO" id="GO:0005737">
    <property type="term" value="C:cytoplasm"/>
    <property type="evidence" value="ECO:0007669"/>
    <property type="project" value="UniProtKB-SubCell"/>
</dbReference>
<dbReference type="CDD" id="cd08996">
    <property type="entry name" value="GH32_FFase"/>
    <property type="match status" value="1"/>
</dbReference>
<feature type="domain" description="Glycosyl hydrolase family 32 C-terminal" evidence="11">
    <location>
        <begin position="341"/>
        <end position="488"/>
    </location>
</feature>
<dbReference type="Gene3D" id="2.60.120.560">
    <property type="entry name" value="Exo-inulinase, domain 1"/>
    <property type="match status" value="1"/>
</dbReference>
<comment type="caution">
    <text evidence="12">The sequence shown here is derived from an EMBL/GenBank/DDBJ whole genome shotgun (WGS) entry which is preliminary data.</text>
</comment>